<dbReference type="EMBL" id="JAMQGO010000010">
    <property type="protein sequence ID" value="MCM2563239.1"/>
    <property type="molecule type" value="Genomic_DNA"/>
</dbReference>
<organism evidence="1 2">
    <name type="scientific">Lutimaribacter degradans</name>
    <dbReference type="NCBI Taxonomy" id="2945989"/>
    <lineage>
        <taxon>Bacteria</taxon>
        <taxon>Pseudomonadati</taxon>
        <taxon>Pseudomonadota</taxon>
        <taxon>Alphaproteobacteria</taxon>
        <taxon>Rhodobacterales</taxon>
        <taxon>Roseobacteraceae</taxon>
        <taxon>Lutimaribacter</taxon>
    </lineage>
</organism>
<sequence>MPAMTCPNCGASVPPQIAQITMVTCGSCDTTLYLQDDRLLTAGQSGEMHDAPALIHLGETVTLGHARITALGHARFSYGRGWWDEFWCIDARDRGCWLSIDEGDLVLQYPLPADDWPRVERDPPVGLRFKYRGYDARVIETDRAECIGLRGSFGERLSVGDTYSFVNVQTDDGDLLSGEFWAGGESWFLGSWFDPFDIAGHPS</sequence>
<evidence type="ECO:0000313" key="2">
    <source>
        <dbReference type="Proteomes" id="UP001203036"/>
    </source>
</evidence>
<reference evidence="1" key="1">
    <citation type="submission" date="2022-06" db="EMBL/GenBank/DDBJ databases">
        <title>Lutimaribacter sp. EGI FJ00013, a novel bacterium isolated from a salt lake sediment enrichment.</title>
        <authorList>
            <person name="Gao L."/>
            <person name="Fang B.-Z."/>
            <person name="Li W.-J."/>
        </authorList>
    </citation>
    <scope>NUCLEOTIDE SEQUENCE</scope>
    <source>
        <strain evidence="1">EGI FJ00013</strain>
    </source>
</reference>
<evidence type="ECO:0000313" key="1">
    <source>
        <dbReference type="EMBL" id="MCM2563239.1"/>
    </source>
</evidence>
<accession>A0ACC5ZY20</accession>
<comment type="caution">
    <text evidence="1">The sequence shown here is derived from an EMBL/GenBank/DDBJ whole genome shotgun (WGS) entry which is preliminary data.</text>
</comment>
<name>A0ACC5ZY20_9RHOB</name>
<keyword evidence="2" id="KW-1185">Reference proteome</keyword>
<proteinExistence type="predicted"/>
<dbReference type="Proteomes" id="UP001203036">
    <property type="component" value="Unassembled WGS sequence"/>
</dbReference>
<gene>
    <name evidence="1" type="ORF">M8744_13865</name>
</gene>
<protein>
    <submittedName>
        <fullName evidence="1">DUF4178 domain-containing protein</fullName>
    </submittedName>
</protein>